<evidence type="ECO:0000256" key="8">
    <source>
        <dbReference type="ARBA" id="ARBA00023242"/>
    </source>
</evidence>
<comment type="subcellular location">
    <subcellularLocation>
        <location evidence="1">Nucleus</location>
    </subcellularLocation>
</comment>
<dbReference type="SUPFAM" id="SSF55945">
    <property type="entry name" value="TATA-box binding protein-like"/>
    <property type="match status" value="1"/>
</dbReference>
<dbReference type="Gene3D" id="1.10.1670.10">
    <property type="entry name" value="Helix-hairpin-Helix base-excision DNA repair enzymes (C-terminal)"/>
    <property type="match status" value="1"/>
</dbReference>
<dbReference type="CDD" id="cd00056">
    <property type="entry name" value="ENDO3c"/>
    <property type="match status" value="1"/>
</dbReference>
<dbReference type="Gene3D" id="1.10.340.30">
    <property type="entry name" value="Hypothetical protein, domain 2"/>
    <property type="match status" value="1"/>
</dbReference>
<feature type="compositionally biased region" description="Basic and acidic residues" evidence="14">
    <location>
        <begin position="305"/>
        <end position="320"/>
    </location>
</feature>
<dbReference type="PANTHER" id="PTHR10242">
    <property type="entry name" value="8-OXOGUANINE DNA GLYCOSYLASE"/>
    <property type="match status" value="1"/>
</dbReference>
<proteinExistence type="inferred from homology"/>
<dbReference type="PANTHER" id="PTHR10242:SF2">
    <property type="entry name" value="N-GLYCOSYLASE_DNA LYASE"/>
    <property type="match status" value="1"/>
</dbReference>
<dbReference type="Pfam" id="PF07934">
    <property type="entry name" value="OGG_N"/>
    <property type="match status" value="1"/>
</dbReference>
<organism evidence="15 16">
    <name type="scientific">Paramuricea clavata</name>
    <name type="common">Red gorgonian</name>
    <name type="synonym">Violescent sea-whip</name>
    <dbReference type="NCBI Taxonomy" id="317549"/>
    <lineage>
        <taxon>Eukaryota</taxon>
        <taxon>Metazoa</taxon>
        <taxon>Cnidaria</taxon>
        <taxon>Anthozoa</taxon>
        <taxon>Octocorallia</taxon>
        <taxon>Malacalcyonacea</taxon>
        <taxon>Plexauridae</taxon>
        <taxon>Paramuricea</taxon>
    </lineage>
</organism>
<gene>
    <name evidence="15" type="ORF">PACLA_8A047062</name>
</gene>
<dbReference type="InterPro" id="IPR012904">
    <property type="entry name" value="OGG_N"/>
</dbReference>
<dbReference type="EMBL" id="CACRXK020000079">
    <property type="protein sequence ID" value="CAB3977914.1"/>
    <property type="molecule type" value="Genomic_DNA"/>
</dbReference>
<evidence type="ECO:0000256" key="4">
    <source>
        <dbReference type="ARBA" id="ARBA00022763"/>
    </source>
</evidence>
<evidence type="ECO:0000256" key="7">
    <source>
        <dbReference type="ARBA" id="ARBA00023239"/>
    </source>
</evidence>
<dbReference type="FunFam" id="1.10.1670.10:FF:000005">
    <property type="entry name" value="N-glycosylase/DNA lyase OGG1"/>
    <property type="match status" value="1"/>
</dbReference>
<dbReference type="GO" id="GO:0006289">
    <property type="term" value="P:nucleotide-excision repair"/>
    <property type="evidence" value="ECO:0007669"/>
    <property type="project" value="InterPro"/>
</dbReference>
<accession>A0A7D9D6Y7</accession>
<dbReference type="InterPro" id="IPR003265">
    <property type="entry name" value="HhH-GPD_domain"/>
</dbReference>
<dbReference type="OrthoDB" id="238681at2759"/>
<dbReference type="InterPro" id="IPR011257">
    <property type="entry name" value="DNA_glycosylase"/>
</dbReference>
<keyword evidence="16" id="KW-1185">Reference proteome</keyword>
<comment type="function">
    <text evidence="11">DNA repair enzyme that incises DNA at 8-oxoG residues. Excises 7,8-dihydro-8-oxoguanine and 2,6-diamino-4-hydroxy-5-N-methylformamidopyrimidine (FAPY) from damaged DNA. Has a beta-lyase activity that nicks DNA 3' to the lesion.</text>
</comment>
<dbReference type="InterPro" id="IPR052054">
    <property type="entry name" value="Oxidative_DNA_repair_enzyme"/>
</dbReference>
<dbReference type="AlphaFoldDB" id="A0A7D9D6Y7"/>
<feature type="region of interest" description="Disordered" evidence="14">
    <location>
        <begin position="305"/>
        <end position="340"/>
    </location>
</feature>
<dbReference type="InterPro" id="IPR023170">
    <property type="entry name" value="HhH_base_excis_C"/>
</dbReference>
<dbReference type="FunFam" id="1.10.340.30:FF:000006">
    <property type="entry name" value="N-glycosylase/DNA lyase isoform X2"/>
    <property type="match status" value="1"/>
</dbReference>
<dbReference type="Pfam" id="PF00730">
    <property type="entry name" value="HhH-GPD"/>
    <property type="match status" value="1"/>
</dbReference>
<evidence type="ECO:0000256" key="10">
    <source>
        <dbReference type="ARBA" id="ARBA00023295"/>
    </source>
</evidence>
<dbReference type="GO" id="GO:0006285">
    <property type="term" value="P:base-excision repair, AP site formation"/>
    <property type="evidence" value="ECO:0007669"/>
    <property type="project" value="TreeGrafter"/>
</dbReference>
<comment type="catalytic activity">
    <reaction evidence="12">
        <text>2'-deoxyribonucleotide-(2'-deoxyribose 5'-phosphate)-2'-deoxyribonucleotide-DNA = a 3'-end 2'-deoxyribonucleotide-(2,3-dehydro-2,3-deoxyribose 5'-phosphate)-DNA + a 5'-end 5'-phospho-2'-deoxyribonucleoside-DNA + H(+)</text>
        <dbReference type="Rhea" id="RHEA:66592"/>
        <dbReference type="Rhea" id="RHEA-COMP:13180"/>
        <dbReference type="Rhea" id="RHEA-COMP:16897"/>
        <dbReference type="Rhea" id="RHEA-COMP:17067"/>
        <dbReference type="ChEBI" id="CHEBI:15378"/>
        <dbReference type="ChEBI" id="CHEBI:136412"/>
        <dbReference type="ChEBI" id="CHEBI:157695"/>
        <dbReference type="ChEBI" id="CHEBI:167181"/>
        <dbReference type="EC" id="4.2.99.18"/>
    </reaction>
</comment>
<dbReference type="EC" id="4.2.99.18" evidence="3"/>
<keyword evidence="5" id="KW-0378">Hydrolase</keyword>
<comment type="similarity">
    <text evidence="2">Belongs to the type-1 OGG1 family.</text>
</comment>
<dbReference type="GO" id="GO:0034039">
    <property type="term" value="F:8-oxo-7,8-dihydroguanine DNA N-glycosylase activity"/>
    <property type="evidence" value="ECO:0007669"/>
    <property type="project" value="TreeGrafter"/>
</dbReference>
<evidence type="ECO:0000313" key="15">
    <source>
        <dbReference type="EMBL" id="CAB3977914.1"/>
    </source>
</evidence>
<evidence type="ECO:0000256" key="11">
    <source>
        <dbReference type="ARBA" id="ARBA00025652"/>
    </source>
</evidence>
<evidence type="ECO:0000256" key="9">
    <source>
        <dbReference type="ARBA" id="ARBA00023268"/>
    </source>
</evidence>
<sequence length="340" mass="38741">MASVWKRLSCDGDVLNLGITLVCGQAFRWKKLNNEEWCGVLSGKVWTFKQSSDGIYYKVNSRLSEVESTTQNESILNDYFQLNIDLHHLYDHWSSRDDNFKQVAATISGFRLLRQDPVENLFSFICSSNNNIERISSMVEALCVKYGGIITEVNGVVYHDFPSIATLAEPQVEQELRELKFGYRAKFIHETAKILMKKCNKDWLISLREVPYEEAHAALCELPGVGAKVADCVCLMSLDKTDAIPVDTHVWQISCRDYNIPDLKKSKSLTNKAYKAIGDHFRQLFGKYAGWANSVLFSGDLKKFQDSKDLPSKSEKDDKRLKRKFNNPVAVTKTKKGRSK</sequence>
<dbReference type="SMART" id="SM00478">
    <property type="entry name" value="ENDO3c"/>
    <property type="match status" value="1"/>
</dbReference>
<dbReference type="Proteomes" id="UP001152795">
    <property type="component" value="Unassembled WGS sequence"/>
</dbReference>
<name>A0A7D9D6Y7_PARCT</name>
<reference evidence="15" key="1">
    <citation type="submission" date="2020-04" db="EMBL/GenBank/DDBJ databases">
        <authorList>
            <person name="Alioto T."/>
            <person name="Alioto T."/>
            <person name="Gomez Garrido J."/>
        </authorList>
    </citation>
    <scope>NUCLEOTIDE SEQUENCE</scope>
    <source>
        <strain evidence="15">A484AB</strain>
    </source>
</reference>
<keyword evidence="6" id="KW-0234">DNA repair</keyword>
<keyword evidence="4" id="KW-0227">DNA damage</keyword>
<evidence type="ECO:0000256" key="12">
    <source>
        <dbReference type="ARBA" id="ARBA00044632"/>
    </source>
</evidence>
<dbReference type="GO" id="GO:0140078">
    <property type="term" value="F:class I DNA-(apurinic or apyrimidinic site) endonuclease activity"/>
    <property type="evidence" value="ECO:0007669"/>
    <property type="project" value="UniProtKB-EC"/>
</dbReference>
<comment type="caution">
    <text evidence="15">The sequence shown here is derived from an EMBL/GenBank/DDBJ whole genome shotgun (WGS) entry which is preliminary data.</text>
</comment>
<keyword evidence="10" id="KW-0326">Glycosidase</keyword>
<dbReference type="GO" id="GO:0005634">
    <property type="term" value="C:nucleus"/>
    <property type="evidence" value="ECO:0007669"/>
    <property type="project" value="UniProtKB-SubCell"/>
</dbReference>
<evidence type="ECO:0000256" key="13">
    <source>
        <dbReference type="ARBA" id="ARBA00073127"/>
    </source>
</evidence>
<evidence type="ECO:0000256" key="5">
    <source>
        <dbReference type="ARBA" id="ARBA00022801"/>
    </source>
</evidence>
<keyword evidence="9" id="KW-0511">Multifunctional enzyme</keyword>
<dbReference type="SUPFAM" id="SSF48150">
    <property type="entry name" value="DNA-glycosylase"/>
    <property type="match status" value="1"/>
</dbReference>
<evidence type="ECO:0000256" key="2">
    <source>
        <dbReference type="ARBA" id="ARBA00010679"/>
    </source>
</evidence>
<keyword evidence="7 15" id="KW-0456">Lyase</keyword>
<protein>
    <recommendedName>
        <fullName evidence="13">N-glycosylase/DNA lyase</fullName>
        <ecNumber evidence="3">4.2.99.18</ecNumber>
    </recommendedName>
</protein>
<dbReference type="Gene3D" id="3.30.310.40">
    <property type="match status" value="1"/>
</dbReference>
<evidence type="ECO:0000256" key="3">
    <source>
        <dbReference type="ARBA" id="ARBA00012720"/>
    </source>
</evidence>
<evidence type="ECO:0000256" key="6">
    <source>
        <dbReference type="ARBA" id="ARBA00023204"/>
    </source>
</evidence>
<evidence type="ECO:0000256" key="1">
    <source>
        <dbReference type="ARBA" id="ARBA00004123"/>
    </source>
</evidence>
<evidence type="ECO:0000256" key="14">
    <source>
        <dbReference type="SAM" id="MobiDB-lite"/>
    </source>
</evidence>
<keyword evidence="8" id="KW-0539">Nucleus</keyword>
<dbReference type="GO" id="GO:0003684">
    <property type="term" value="F:damaged DNA binding"/>
    <property type="evidence" value="ECO:0007669"/>
    <property type="project" value="InterPro"/>
</dbReference>
<evidence type="ECO:0000313" key="16">
    <source>
        <dbReference type="Proteomes" id="UP001152795"/>
    </source>
</evidence>